<sequence>MAAQGTSAVSSPNASPTSVSPPTPPLPSTAISKSPLESKASSLSPQPRSAGHEDSLPLAVFYGPLDAKNPLLATCEKEIQELLGFMKRKKALATTEEQRYEFHRLCATSLFNIWTKYAPRLPAAYYNEKLLKVGDSLCEMKEYKLALLQCYGRYLQQFSINFDETKADVNQFKAVFFPKGFGDKTAAHTFHALNGKNICTYQLVCDSDVNLQNKDSVIHCLQILSSFRLIMQVALPQEHLCWIIFNGTIYIYTICRKLMIRGHSSKALEYLLWASICMESSVPLLSVRYLTWRATLYTAVCQCYYDCQAGVHGEAFARRALAKIDELRQLELMSSSQPQEESREYYREATIKMAVMIFKRGVFESRRKNKSFFRPKIRVNIKEAQTMPWPRTVTEKLLEELFDSTASRFLAVLEALSDSNRRILQTGPVFTDEVEVRDVVSELFMAGKELLIMSNTGADGILDFPKARLLELIIKRKNLISVNAAVKFIKLAFMYEEWSLFESAAGQLIDFLQRQDDPESKKAEKDLLLLVAIEPLINVKRNKGLIFPFDNYKEGQVYVKKIVVHDTCVKSYGYSEDIFHLATTLYSCVCDSPQNAQPDKEIVVDMIMFLWQKCKLGMQRVTVSRNDYVKFTQKISTNKWIYLLWQINEIIHCYKMEDIDVVMVAEVALRLSEILESLGNPRRKFKKFLDVSLRKGTSEILGAPKGNIDILPIIKKKPEEQLFLAYELLDRAIGGINLSCTLTALPNGSSVVDHCYATHTHCIDGDMCKPVTPNSFIMDLHLELIRAQHRVSVMLLDQLQVLQTPTVSKSTSTKGTETLKKTASPDCFTELSVMNKIRKNKLSKAIYLMQKTLLMFENDATCSSLQNYLTEAYSLIEKTEAEQSIQYSYQKYVETAERKKSRVPPPPILLSRTYRSVTLKPAPFVSDVKVCWYCILGRKAEGSYGKVRLNNNHLPNSGEAIPADGKSVFEVKGLETNEKYVFAVAAYCSSGKLIGDAIGETTKPILIYPPLSAVTTRMLLTQVAYQTGNYDLAKKVFSPVWDYFVASPPQGDQSIICLSNIMTITQRRLHSDILAESSSILLYLFLRNIFVTSDIKIKEENFFCDNIKGNEIFPSQQIARLIECERVLVALELSNYLNDSSYALQAVTQCYGLLAPIIYHNIVLVPVVQILIKCVVVLQGLPNVIQSKKHLASFESVQHMIACCIFYITKASSKKSCKNKKPQQVLVPEKINEQLVLLETHLLKLTKQYITTELSGAEDPIFLYPIVLNWSVKGAVKEVMKFKQRPRFLEFFTQVMQKCMHDEKFQLMLEITNPVYDFLKRRNESLLGMKKKKYKDTYLSRKVIKPVKKYRAAVVEIGKTTEMKPKKKSKRKETLREFLNKNPFISEMPEHERNKRADVRKVAYRFLVENLNPLILSYVKKKRFHQIFLEEMPWKAQMNLYLASAHFSLLLTKLGERTKIKFGSSPIMVSFRSCDPTMFSLYNSGTVLPTGKLTLENYKGMLDFLLTAKKRKAHLPSDAEEFLAFLNSKMSDENVSKTQTVYESDSQSGLSSKEKDRSANVALLDHFMKIFLYCRRAMVLAHRGGYWTLLQNCCRALWNFTQELQILHKQAVDLYKTFPISQDSFLCISVLPFYLGAELLIDMLIELQNTDSIKTIDEKGEFSVPSCYGNIKNDNGGSSLTFEHPLDDVNVVDLKWIHDFVLKSLELVYQVEKWETLVSLAIQFNTISHERYTEQVTPLLVYAQRQLLLQISKCKGPDISQQACVRYEAEYKQKITCRNFVGIQLKINPPANKMTAIGQRTDVLKKLISSEYSRAKELLCVPVDVTDTLRCFRETLEKSKYHNRSIRHSRKLLSLFLAQTQTQDVLQTSNQRSLNVQALHELGNLLIFAQKKRAAFKCWSQALDNIFRKEDVLHTWKELGSSLTNATDGRPPPGSKDYSEELLSKGGIWGCLQGAVISAKIAQFIQTLDVEKRTNCCLLSALLFQGLLRTTLPHPKAERCYAQYEITQLLPGIELFSDRYRADICSVIASLYYVIRELHFAKQNLVILPLLALYQYFVSVICQDLVKNLEARLLKIEVLTDLGFFSEAFHELSQIFYVKNTPSSVPTGCKPTGKMKLFQSFDSAKPLISKENMQALDDLINKGMPLILVTISQQHLLNKFLFVKAYFFINVAATINCVPEQIVKPVGHGVMNEKSRPNLPNLKELCLKDEGGSLCHLTKLKENFALSTLKSILLTEAEDKLNTLLPETEHPSHKDLSQCSAGELETVVEARLQLAAVALQRHRAAYSAAIVFSTLKLLQDSKLFKKKVVEDDSENGTSPGSNATESKDDNFLDPISLNSREYFNIHLWLRCRLALVTAFVAQIRGIGIVKENDITDYVSLINEVCVEAKAAGDRELQAEFLMQAVIIGLQEKHLKADIIKSLQEVIQLLEGHDFISPRSHLTLVRSMLLLDDLTKAEKFKETPSSKIEKLYLLTQSHSILIEQMISFGETIELPSSNTDYASPLLPLKNIYLPHVMLLAKTKMRIGHTMAKQVYYTSKKKDSSKWLPALHFFEIALKLARTSGTEEHEVEAEIFFQKGKIECQILMEEKPPTLQLESLFEAIQLSLRHDQNSGLIRDSYLEIASLFLHMRKSKSKLSVSPLMVIKALPRRHSSVKEPIINKHEMYSLFAWIAIRAAAQVSEAVLAINLLIGKKNARTDKVSQGALSNIPEFASMDLLSSYTDYLLDNYQVVFQSGCTFSYLSEEVYEDVDSQKKTPIKVDITWILLLRYYIHLQRINNMSKLLASLKPGSGMSLPDDTLLTSLFNSGLILRQKEMHFFLKRFLQLYSSSCIDEFPKELFQVMENPPVLENVLYDSASKTGVPDASLHSDLSLKTITSTLYGDVVPSLVATQALNKELCFQWYIPPLVKPPKETEPMVPFDVSLPSIFSLERLFDLASGCIISGASLFNWMVSIIP</sequence>
<feature type="compositionally biased region" description="Low complexity" evidence="1">
    <location>
        <begin position="1"/>
        <end position="18"/>
    </location>
</feature>
<comment type="caution">
    <text evidence="2">The sequence shown here is derived from an EMBL/GenBank/DDBJ whole genome shotgun (WGS) entry which is preliminary data.</text>
</comment>
<feature type="region of interest" description="Disordered" evidence="1">
    <location>
        <begin position="2310"/>
        <end position="2329"/>
    </location>
</feature>
<feature type="region of interest" description="Disordered" evidence="1">
    <location>
        <begin position="1"/>
        <end position="51"/>
    </location>
</feature>
<name>A0A5J5MXW0_MUNRE</name>
<dbReference type="PANTHER" id="PTHR33487">
    <property type="entry name" value="CILIA- AND FLAGELLA-ASSOCIATED PROTEIN 54"/>
    <property type="match status" value="1"/>
</dbReference>
<keyword evidence="3" id="KW-1185">Reference proteome</keyword>
<proteinExistence type="predicted"/>
<evidence type="ECO:0000313" key="2">
    <source>
        <dbReference type="EMBL" id="KAB0385141.1"/>
    </source>
</evidence>
<gene>
    <name evidence="2" type="ORF">FD755_000097</name>
</gene>
<protein>
    <recommendedName>
        <fullName evidence="4">Cilia- and flagella-associated protein 54</fullName>
    </recommendedName>
</protein>
<dbReference type="Proteomes" id="UP000326062">
    <property type="component" value="Chromosome 1"/>
</dbReference>
<dbReference type="EMBL" id="VCEB01000001">
    <property type="protein sequence ID" value="KAB0385141.1"/>
    <property type="molecule type" value="Genomic_DNA"/>
</dbReference>
<evidence type="ECO:0000313" key="3">
    <source>
        <dbReference type="Proteomes" id="UP000326062"/>
    </source>
</evidence>
<dbReference type="PANTHER" id="PTHR33487:SF1">
    <property type="entry name" value="CILIA- AND FLAGELLA-ASSOCIATED PROTEIN 54"/>
    <property type="match status" value="1"/>
</dbReference>
<evidence type="ECO:0000256" key="1">
    <source>
        <dbReference type="SAM" id="MobiDB-lite"/>
    </source>
</evidence>
<evidence type="ECO:0008006" key="4">
    <source>
        <dbReference type="Google" id="ProtNLM"/>
    </source>
</evidence>
<organism evidence="2 3">
    <name type="scientific">Muntiacus reevesi</name>
    <name type="common">Reeves' muntjac</name>
    <name type="synonym">Cervus reevesi</name>
    <dbReference type="NCBI Taxonomy" id="9886"/>
    <lineage>
        <taxon>Eukaryota</taxon>
        <taxon>Metazoa</taxon>
        <taxon>Chordata</taxon>
        <taxon>Craniata</taxon>
        <taxon>Vertebrata</taxon>
        <taxon>Euteleostomi</taxon>
        <taxon>Mammalia</taxon>
        <taxon>Eutheria</taxon>
        <taxon>Laurasiatheria</taxon>
        <taxon>Artiodactyla</taxon>
        <taxon>Ruminantia</taxon>
        <taxon>Pecora</taxon>
        <taxon>Cervidae</taxon>
        <taxon>Muntiacinae</taxon>
        <taxon>Muntiacus</taxon>
    </lineage>
</organism>
<feature type="compositionally biased region" description="Polar residues" evidence="1">
    <location>
        <begin position="2315"/>
        <end position="2324"/>
    </location>
</feature>
<dbReference type="Pfam" id="PF14858">
    <property type="entry name" value="CFAP54_N"/>
    <property type="match status" value="1"/>
</dbReference>
<accession>A0A5J5MXW0</accession>
<dbReference type="GO" id="GO:0060271">
    <property type="term" value="P:cilium assembly"/>
    <property type="evidence" value="ECO:0007669"/>
    <property type="project" value="TreeGrafter"/>
</dbReference>
<reference evidence="2 3" key="1">
    <citation type="submission" date="2019-06" db="EMBL/GenBank/DDBJ databases">
        <title>Discovery of a novel chromosome fission-fusion reversal in muntjac.</title>
        <authorList>
            <person name="Mudd A.B."/>
            <person name="Bredeson J.V."/>
            <person name="Baum R."/>
            <person name="Hockemeyer D."/>
            <person name="Rokhsar D.S."/>
        </authorList>
    </citation>
    <scope>NUCLEOTIDE SEQUENCE [LARGE SCALE GENOMIC DNA]</scope>
    <source>
        <strain evidence="2">UCam_UCB_Mr</strain>
        <tissue evidence="2">Fibroblast cell line</tissue>
    </source>
</reference>
<dbReference type="InterPro" id="IPR027912">
    <property type="entry name" value="CFAP54"/>
</dbReference>